<keyword evidence="3" id="KW-1185">Reference proteome</keyword>
<evidence type="ECO:0000259" key="1">
    <source>
        <dbReference type="Pfam" id="PF02129"/>
    </source>
</evidence>
<proteinExistence type="predicted"/>
<dbReference type="Pfam" id="PF02129">
    <property type="entry name" value="Peptidase_S15"/>
    <property type="match status" value="1"/>
</dbReference>
<protein>
    <submittedName>
        <fullName evidence="2">Alpha/beta hydrolase</fullName>
    </submittedName>
</protein>
<feature type="domain" description="Xaa-Pro dipeptidyl-peptidase-like" evidence="1">
    <location>
        <begin position="11"/>
        <end position="178"/>
    </location>
</feature>
<reference evidence="2 3" key="1">
    <citation type="submission" date="2019-02" db="EMBL/GenBank/DDBJ databases">
        <title>Paenibacillus sp. nov., isolated from surface-sterilized tissue of Thalictrum simplex L.</title>
        <authorList>
            <person name="Tuo L."/>
        </authorList>
    </citation>
    <scope>NUCLEOTIDE SEQUENCE [LARGE SCALE GENOMIC DNA]</scope>
    <source>
        <strain evidence="2 3">N2SHLJ1</strain>
    </source>
</reference>
<dbReference type="Proteomes" id="UP000293142">
    <property type="component" value="Unassembled WGS sequence"/>
</dbReference>
<dbReference type="OrthoDB" id="9805123at2"/>
<dbReference type="InterPro" id="IPR051411">
    <property type="entry name" value="Polyketide_trans_af380"/>
</dbReference>
<dbReference type="RefSeq" id="WP_131013667.1">
    <property type="nucleotide sequence ID" value="NZ_SIRE01000008.1"/>
</dbReference>
<dbReference type="AlphaFoldDB" id="A0A4Q9DTK6"/>
<evidence type="ECO:0000313" key="3">
    <source>
        <dbReference type="Proteomes" id="UP000293142"/>
    </source>
</evidence>
<name>A0A4Q9DTK6_9BACL</name>
<gene>
    <name evidence="2" type="ORF">EYB31_12455</name>
</gene>
<dbReference type="SUPFAM" id="SSF53474">
    <property type="entry name" value="alpha/beta-Hydrolases"/>
    <property type="match status" value="1"/>
</dbReference>
<accession>A0A4Q9DTK6</accession>
<sequence>MRQNVKFKNNGLLLAGHLYVPAHFDETKKYPTIVVSHPGGGVKEQTAGLYADKLSELGYVTLAFDASNQGESEGSPRYYEDPYARTEDIRAAVDYLTTLSFVDTDHIGALGICAGGGYTVAAAQTDRRIKALATVSMVDIGSLFSEGMARVVPVEDQIKLLEQVSQQRTAEANGNETFFVTYVPQQLEEGMTGTMAEGHDYYVTARGCHNNAPNRLVFASFGKIATYSAFSHIDKFLTQPFLTIAGSEADTLYFSAEAVEKAASQHKELFIIKGATHVALYDIPENVNVAIEKIDGFFTENLK</sequence>
<dbReference type="GO" id="GO:0016787">
    <property type="term" value="F:hydrolase activity"/>
    <property type="evidence" value="ECO:0007669"/>
    <property type="project" value="UniProtKB-KW"/>
</dbReference>
<keyword evidence="2" id="KW-0378">Hydrolase</keyword>
<dbReference type="InterPro" id="IPR000383">
    <property type="entry name" value="Xaa-Pro-like_dom"/>
</dbReference>
<dbReference type="EMBL" id="SIRE01000008">
    <property type="protein sequence ID" value="TBL79030.1"/>
    <property type="molecule type" value="Genomic_DNA"/>
</dbReference>
<evidence type="ECO:0000313" key="2">
    <source>
        <dbReference type="EMBL" id="TBL79030.1"/>
    </source>
</evidence>
<dbReference type="Gene3D" id="1.10.10.800">
    <property type="match status" value="1"/>
</dbReference>
<dbReference type="PANTHER" id="PTHR47751">
    <property type="entry name" value="SUPERFAMILY HYDROLASE, PUTATIVE (AFU_ORTHOLOGUE AFUA_2G16580)-RELATED"/>
    <property type="match status" value="1"/>
</dbReference>
<dbReference type="InterPro" id="IPR029058">
    <property type="entry name" value="AB_hydrolase_fold"/>
</dbReference>
<dbReference type="Gene3D" id="3.40.50.1820">
    <property type="entry name" value="alpha/beta hydrolase"/>
    <property type="match status" value="1"/>
</dbReference>
<organism evidence="2 3">
    <name type="scientific">Paenibacillus thalictri</name>
    <dbReference type="NCBI Taxonomy" id="2527873"/>
    <lineage>
        <taxon>Bacteria</taxon>
        <taxon>Bacillati</taxon>
        <taxon>Bacillota</taxon>
        <taxon>Bacilli</taxon>
        <taxon>Bacillales</taxon>
        <taxon>Paenibacillaceae</taxon>
        <taxon>Paenibacillus</taxon>
    </lineage>
</organism>
<comment type="caution">
    <text evidence="2">The sequence shown here is derived from an EMBL/GenBank/DDBJ whole genome shotgun (WGS) entry which is preliminary data.</text>
</comment>
<dbReference type="PANTHER" id="PTHR47751:SF1">
    <property type="entry name" value="SUPERFAMILY HYDROLASE, PUTATIVE (AFU_ORTHOLOGUE AFUA_2G16580)-RELATED"/>
    <property type="match status" value="1"/>
</dbReference>